<dbReference type="PANTHER" id="PTHR42002">
    <property type="entry name" value="ANAEROBIC C4-DICARBOXYLATE TRANSPORTER DCUC-RELATED"/>
    <property type="match status" value="1"/>
</dbReference>
<keyword evidence="3" id="KW-0813">Transport</keyword>
<evidence type="ECO:0000256" key="4">
    <source>
        <dbReference type="ARBA" id="ARBA00022475"/>
    </source>
</evidence>
<dbReference type="PANTHER" id="PTHR42002:SF2">
    <property type="entry name" value="ANAEROBIC C4-DICARBOXYLATE TRANSPORTER DCUC-RELATED"/>
    <property type="match status" value="1"/>
</dbReference>
<feature type="transmembrane region" description="Helical" evidence="8">
    <location>
        <begin position="194"/>
        <end position="217"/>
    </location>
</feature>
<evidence type="ECO:0000256" key="8">
    <source>
        <dbReference type="SAM" id="Phobius"/>
    </source>
</evidence>
<comment type="similarity">
    <text evidence="2">Belongs to the DcuC/DcuD transporter (TC 2.A.61) family.</text>
</comment>
<dbReference type="AlphaFoldDB" id="A5EX16"/>
<keyword evidence="5 8" id="KW-0812">Transmembrane</keyword>
<feature type="transmembrane region" description="Helical" evidence="8">
    <location>
        <begin position="385"/>
        <end position="407"/>
    </location>
</feature>
<dbReference type="Pfam" id="PF03606">
    <property type="entry name" value="DcuC"/>
    <property type="match status" value="1"/>
</dbReference>
<feature type="transmembrane region" description="Helical" evidence="8">
    <location>
        <begin position="358"/>
        <end position="379"/>
    </location>
</feature>
<protein>
    <submittedName>
        <fullName evidence="9">C4-dicarboxylate anaerobic carrier, DcuC family protein</fullName>
    </submittedName>
</protein>
<dbReference type="NCBIfam" id="TIGR00771">
    <property type="entry name" value="DcuC"/>
    <property type="match status" value="1"/>
</dbReference>
<feature type="transmembrane region" description="Helical" evidence="8">
    <location>
        <begin position="78"/>
        <end position="105"/>
    </location>
</feature>
<feature type="transmembrane region" description="Helical" evidence="8">
    <location>
        <begin position="117"/>
        <end position="148"/>
    </location>
</feature>
<dbReference type="STRING" id="246195.DNO_1354"/>
<dbReference type="NCBIfam" id="NF007937">
    <property type="entry name" value="PRK10654.1"/>
    <property type="match status" value="1"/>
</dbReference>
<evidence type="ECO:0000256" key="3">
    <source>
        <dbReference type="ARBA" id="ARBA00022448"/>
    </source>
</evidence>
<keyword evidence="4" id="KW-1003">Cell membrane</keyword>
<keyword evidence="10" id="KW-1185">Reference proteome</keyword>
<evidence type="ECO:0000256" key="7">
    <source>
        <dbReference type="ARBA" id="ARBA00023136"/>
    </source>
</evidence>
<reference evidence="9 10" key="1">
    <citation type="journal article" date="2007" name="Nat. Biotechnol.">
        <title>Genome sequence and identification of candidate vaccine antigens from the animal pathogen Dichelobacter nodosus.</title>
        <authorList>
            <person name="Myers G.S."/>
            <person name="Parker D."/>
            <person name="Al-Hasani K."/>
            <person name="Kennan R.M."/>
            <person name="Seemann T."/>
            <person name="Ren Q."/>
            <person name="Badger J.H."/>
            <person name="Selengut J.D."/>
            <person name="Deboy R.T."/>
            <person name="Tettelin H."/>
            <person name="Boyce J.D."/>
            <person name="McCarl V.P."/>
            <person name="Han X."/>
            <person name="Nelson W.C."/>
            <person name="Madupu R."/>
            <person name="Mohamoud Y."/>
            <person name="Holley T."/>
            <person name="Fedorova N."/>
            <person name="Khouri H."/>
            <person name="Bottomley S.P."/>
            <person name="Whittington R.J."/>
            <person name="Adler B."/>
            <person name="Songer J.G."/>
            <person name="Rood J.I."/>
            <person name="Paulsen I.T."/>
        </authorList>
    </citation>
    <scope>NUCLEOTIDE SEQUENCE [LARGE SCALE GENOMIC DNA]</scope>
    <source>
        <strain evidence="9 10">VCS1703A</strain>
    </source>
</reference>
<name>A5EX16_DICNV</name>
<dbReference type="eggNOG" id="COG3069">
    <property type="taxonomic scope" value="Bacteria"/>
</dbReference>
<accession>A5EX16</accession>
<feature type="transmembrane region" description="Helical" evidence="8">
    <location>
        <begin position="419"/>
        <end position="441"/>
    </location>
</feature>
<dbReference type="KEGG" id="dno:DNO_1354"/>
<organism evidence="9 10">
    <name type="scientific">Dichelobacter nodosus (strain VCS1703A)</name>
    <dbReference type="NCBI Taxonomy" id="246195"/>
    <lineage>
        <taxon>Bacteria</taxon>
        <taxon>Pseudomonadati</taxon>
        <taxon>Pseudomonadota</taxon>
        <taxon>Gammaproteobacteria</taxon>
        <taxon>Cardiobacteriales</taxon>
        <taxon>Cardiobacteriaceae</taxon>
        <taxon>Dichelobacter</taxon>
    </lineage>
</organism>
<dbReference type="EMBL" id="CP000513">
    <property type="protein sequence ID" value="ABQ13937.1"/>
    <property type="molecule type" value="Genomic_DNA"/>
</dbReference>
<evidence type="ECO:0000313" key="10">
    <source>
        <dbReference type="Proteomes" id="UP000000248"/>
    </source>
</evidence>
<dbReference type="NCBIfam" id="NF037994">
    <property type="entry name" value="DcuC_1"/>
    <property type="match status" value="1"/>
</dbReference>
<evidence type="ECO:0000256" key="5">
    <source>
        <dbReference type="ARBA" id="ARBA00022692"/>
    </source>
</evidence>
<keyword evidence="6 8" id="KW-1133">Transmembrane helix</keyword>
<evidence type="ECO:0000256" key="6">
    <source>
        <dbReference type="ARBA" id="ARBA00022989"/>
    </source>
</evidence>
<dbReference type="OrthoDB" id="1674075at2"/>
<feature type="transmembrane region" description="Helical" evidence="8">
    <location>
        <begin position="447"/>
        <end position="466"/>
    </location>
</feature>
<dbReference type="GO" id="GO:0005886">
    <property type="term" value="C:plasma membrane"/>
    <property type="evidence" value="ECO:0007669"/>
    <property type="project" value="UniProtKB-SubCell"/>
</dbReference>
<dbReference type="InterPro" id="IPR004669">
    <property type="entry name" value="C4_dicarb_anaerob_car"/>
</dbReference>
<evidence type="ECO:0000313" key="9">
    <source>
        <dbReference type="EMBL" id="ABQ13937.1"/>
    </source>
</evidence>
<dbReference type="HOGENOM" id="CLU_030262_3_2_6"/>
<feature type="transmembrane region" description="Helical" evidence="8">
    <location>
        <begin position="250"/>
        <end position="269"/>
    </location>
</feature>
<keyword evidence="7 8" id="KW-0472">Membrane</keyword>
<evidence type="ECO:0000256" key="2">
    <source>
        <dbReference type="ARBA" id="ARBA00005275"/>
    </source>
</evidence>
<dbReference type="GO" id="GO:0015556">
    <property type="term" value="F:C4-dicarboxylate transmembrane transporter activity"/>
    <property type="evidence" value="ECO:0007669"/>
    <property type="project" value="InterPro"/>
</dbReference>
<dbReference type="Proteomes" id="UP000000248">
    <property type="component" value="Chromosome"/>
</dbReference>
<feature type="transmembrane region" description="Helical" evidence="8">
    <location>
        <begin position="281"/>
        <end position="303"/>
    </location>
</feature>
<proteinExistence type="inferred from homology"/>
<feature type="transmembrane region" description="Helical" evidence="8">
    <location>
        <begin position="6"/>
        <end position="24"/>
    </location>
</feature>
<evidence type="ECO:0000256" key="1">
    <source>
        <dbReference type="ARBA" id="ARBA00004651"/>
    </source>
</evidence>
<dbReference type="InterPro" id="IPR018385">
    <property type="entry name" value="C4_dicarb_anaerob_car-like"/>
</dbReference>
<feature type="transmembrane region" description="Helical" evidence="8">
    <location>
        <begin position="323"/>
        <end position="346"/>
    </location>
</feature>
<gene>
    <name evidence="9" type="primary">dcuCB</name>
    <name evidence="9" type="ordered locus">DNO_1354</name>
</gene>
<feature type="transmembrane region" description="Helical" evidence="8">
    <location>
        <begin position="31"/>
        <end position="48"/>
    </location>
</feature>
<sequence length="468" mass="49441">MFSSPFIPIILGSLAIFFVGFTIIKGYNAKGVLFTAGVLILTLAAILGKSPIKESSGLFFHDISNYIYGLFSNRGSGLGLIIMTLVGFSAYMTHVGANGVVIYLLSKPLKHIKSPYVLLIGSFILGSLMSFAINSATALGVFLMATFFPVLTRIGITAPSAAAICATTVVVNFSPTSADVVLAAEKSSMALLPYTFGVMIPMSVIALIVVGICHFFWQRYCDRQEGLVGQTASAQNELQHFDKNTQKTAPLFYCILPFLPILLIFVFDGRRQIAGTVLPELSLGAIIVLTIMLTAVLEFFRSFSAKKTFAGLEVCYQGMSDGFSSVVVLLVSAGVFAHSLGVIGFTDALIGLVKSFGAAGLAMMLALSLITFIVSIATGSGNAPFFAFVELAPQIAAQLGINPAYLITPMLQISSTGRAMSPVSGVIVAVSGAGKLSPLLLVKRTSVPLLAGVLVILAYTVFFIPMSV</sequence>
<comment type="subcellular location">
    <subcellularLocation>
        <location evidence="1">Cell membrane</location>
        <topology evidence="1">Multi-pass membrane protein</topology>
    </subcellularLocation>
</comment>
<dbReference type="RefSeq" id="WP_012031638.1">
    <property type="nucleotide sequence ID" value="NC_009446.1"/>
</dbReference>